<feature type="region of interest" description="Disordered" evidence="2">
    <location>
        <begin position="979"/>
        <end position="998"/>
    </location>
</feature>
<dbReference type="AlphaFoldDB" id="L8GU29"/>
<dbReference type="Pfam" id="PF14664">
    <property type="entry name" value="RICTOR_N"/>
    <property type="match status" value="1"/>
</dbReference>
<dbReference type="GO" id="GO:0031932">
    <property type="term" value="C:TORC2 complex"/>
    <property type="evidence" value="ECO:0007669"/>
    <property type="project" value="InterPro"/>
</dbReference>
<dbReference type="SMART" id="SM01310">
    <property type="entry name" value="RICTOR_V"/>
    <property type="match status" value="1"/>
</dbReference>
<dbReference type="InterPro" id="IPR029452">
    <property type="entry name" value="RICTOR_V"/>
</dbReference>
<organism evidence="6 7">
    <name type="scientific">Acanthamoeba castellanii (strain ATCC 30010 / Neff)</name>
    <dbReference type="NCBI Taxonomy" id="1257118"/>
    <lineage>
        <taxon>Eukaryota</taxon>
        <taxon>Amoebozoa</taxon>
        <taxon>Discosea</taxon>
        <taxon>Longamoebia</taxon>
        <taxon>Centramoebida</taxon>
        <taxon>Acanthamoebidae</taxon>
        <taxon>Acanthamoeba</taxon>
    </lineage>
</organism>
<dbReference type="Proteomes" id="UP000011083">
    <property type="component" value="Unassembled WGS sequence"/>
</dbReference>
<dbReference type="GeneID" id="14917385"/>
<accession>L8GU29</accession>
<dbReference type="SMART" id="SM01307">
    <property type="entry name" value="RICTOR_M"/>
    <property type="match status" value="1"/>
</dbReference>
<reference evidence="6 7" key="1">
    <citation type="journal article" date="2013" name="Genome Biol.">
        <title>Genome of Acanthamoeba castellanii highlights extensive lateral gene transfer and early evolution of tyrosine kinase signaling.</title>
        <authorList>
            <person name="Clarke M."/>
            <person name="Lohan A.J."/>
            <person name="Liu B."/>
            <person name="Lagkouvardos I."/>
            <person name="Roy S."/>
            <person name="Zafar N."/>
            <person name="Bertelli C."/>
            <person name="Schilde C."/>
            <person name="Kianianmomeni A."/>
            <person name="Burglin T.R."/>
            <person name="Frech C."/>
            <person name="Turcotte B."/>
            <person name="Kopec K.O."/>
            <person name="Synnott J.M."/>
            <person name="Choo C."/>
            <person name="Paponov I."/>
            <person name="Finkler A."/>
            <person name="Soon Heng Tan C."/>
            <person name="Hutchins A.P."/>
            <person name="Weinmeier T."/>
            <person name="Rattei T."/>
            <person name="Chu J.S."/>
            <person name="Gimenez G."/>
            <person name="Irimia M."/>
            <person name="Rigden D.J."/>
            <person name="Fitzpatrick D.A."/>
            <person name="Lorenzo-Morales J."/>
            <person name="Bateman A."/>
            <person name="Chiu C.H."/>
            <person name="Tang P."/>
            <person name="Hegemann P."/>
            <person name="Fromm H."/>
            <person name="Raoult D."/>
            <person name="Greub G."/>
            <person name="Miranda-Saavedra D."/>
            <person name="Chen N."/>
            <person name="Nash P."/>
            <person name="Ginger M.L."/>
            <person name="Horn M."/>
            <person name="Schaap P."/>
            <person name="Caler L."/>
            <person name="Loftus B."/>
        </authorList>
    </citation>
    <scope>NUCLEOTIDE SEQUENCE [LARGE SCALE GENOMIC DNA]</scope>
    <source>
        <strain evidence="6 7">Neff</strain>
    </source>
</reference>
<dbReference type="InterPro" id="IPR029453">
    <property type="entry name" value="Rictor_IV"/>
</dbReference>
<evidence type="ECO:0000259" key="4">
    <source>
        <dbReference type="SMART" id="SM01308"/>
    </source>
</evidence>
<dbReference type="InterPro" id="IPR028267">
    <property type="entry name" value="Pianissimo_N"/>
</dbReference>
<dbReference type="KEGG" id="acan:ACA1_089320"/>
<evidence type="ECO:0000313" key="6">
    <source>
        <dbReference type="EMBL" id="ELR16684.1"/>
    </source>
</evidence>
<feature type="region of interest" description="Disordered" evidence="2">
    <location>
        <begin position="14"/>
        <end position="117"/>
    </location>
</feature>
<dbReference type="EMBL" id="KB007985">
    <property type="protein sequence ID" value="ELR16684.1"/>
    <property type="molecule type" value="Genomic_DNA"/>
</dbReference>
<dbReference type="STRING" id="1257118.L8GU29"/>
<feature type="domain" description="Rapamycin-insensitive companion of mTOR middle" evidence="3">
    <location>
        <begin position="405"/>
        <end position="644"/>
    </location>
</feature>
<feature type="compositionally biased region" description="Basic and acidic residues" evidence="2">
    <location>
        <begin position="985"/>
        <end position="998"/>
    </location>
</feature>
<dbReference type="VEuPathDB" id="AmoebaDB:ACA1_089320"/>
<evidence type="ECO:0000259" key="5">
    <source>
        <dbReference type="SMART" id="SM01310"/>
    </source>
</evidence>
<protein>
    <submittedName>
        <fullName evidence="6">Cytosolic regulator of adenylate cyclase</fullName>
    </submittedName>
</protein>
<proteinExistence type="inferred from homology"/>
<feature type="compositionally biased region" description="Polar residues" evidence="2">
    <location>
        <begin position="14"/>
        <end position="36"/>
    </location>
</feature>
<dbReference type="PANTHER" id="PTHR13298">
    <property type="entry name" value="CYTOSOLIC REGULATOR PIANISSIMO"/>
    <property type="match status" value="1"/>
</dbReference>
<dbReference type="GO" id="GO:0038203">
    <property type="term" value="P:TORC2 signaling"/>
    <property type="evidence" value="ECO:0007669"/>
    <property type="project" value="TreeGrafter"/>
</dbReference>
<evidence type="ECO:0000313" key="7">
    <source>
        <dbReference type="Proteomes" id="UP000011083"/>
    </source>
</evidence>
<dbReference type="RefSeq" id="XP_004338697.1">
    <property type="nucleotide sequence ID" value="XM_004338649.1"/>
</dbReference>
<evidence type="ECO:0000256" key="2">
    <source>
        <dbReference type="SAM" id="MobiDB-lite"/>
    </source>
</evidence>
<dbReference type="Pfam" id="PF14663">
    <property type="entry name" value="RasGEF_N_2"/>
    <property type="match status" value="1"/>
</dbReference>
<name>L8GU29_ACACF</name>
<feature type="domain" description="Rapamycin-insensitive companion of mTOR N-terminal" evidence="4">
    <location>
        <begin position="58"/>
        <end position="377"/>
    </location>
</feature>
<dbReference type="PANTHER" id="PTHR13298:SF11">
    <property type="entry name" value="RAPAMYCIN-INSENSITIVE COMPANION OF MTOR"/>
    <property type="match status" value="1"/>
</dbReference>
<dbReference type="OrthoDB" id="14744at2759"/>
<keyword evidence="7" id="KW-1185">Reference proteome</keyword>
<evidence type="ECO:0000259" key="3">
    <source>
        <dbReference type="SMART" id="SM01307"/>
    </source>
</evidence>
<dbReference type="Pfam" id="PF14666">
    <property type="entry name" value="RICTOR_M"/>
    <property type="match status" value="1"/>
</dbReference>
<dbReference type="SMART" id="SM01308">
    <property type="entry name" value="RICTOR_N"/>
    <property type="match status" value="1"/>
</dbReference>
<gene>
    <name evidence="6" type="ORF">ACA1_089320</name>
</gene>
<dbReference type="Pfam" id="PF14668">
    <property type="entry name" value="RICTOR_V"/>
    <property type="match status" value="1"/>
</dbReference>
<evidence type="ECO:0000256" key="1">
    <source>
        <dbReference type="ARBA" id="ARBA00008878"/>
    </source>
</evidence>
<dbReference type="InterPro" id="IPR016024">
    <property type="entry name" value="ARM-type_fold"/>
</dbReference>
<comment type="similarity">
    <text evidence="1">Belongs to the RICTOR family.</text>
</comment>
<sequence length="998" mass="111154">MRVYECSLFRSSNACSPRAVTGSSQSKVPPEINSSASEEEGAPFPVGGAEDQHRASNAAMLASTTGESQWGEDAGTSTSGEGDQLLSADEPPEEGPGSRQPSTSRDEDATPDEQQLNETLMKVQRLLTVLMDEDQSMSKPAAFTGLLEIGLEYCSLSRAPSFPRSQFMACMRVYMLHSSRNVRSTALYYPWNENRAAQWSGCKQSSLSLLFTPLTDTFHLPKAGYPPEQSAVWDACIKTLCVMLKSWTGVIYLASDQQGLKTFVDALRLPHPELHELILDALNLLFRIPRSAMTLSRGFGRRGSPSESHAEQSSEEAQRANLIDNYLSALLMAFISCGLLEVLVELGKTQDSSARKLDEKALMLLGEILHLSDILMPASQCANIQKKDRRLDRIDGIKRKMDWDMDTRQLLAKLQNSGVLATKEYTKWAWDTISEVLEGPLRNPVHTEYTKTKTNFFERLLTFFRPSSCQFSTLPWSHILLKPEVPDNIGVKFLKSDPLFSEISAILQAVAEKIPDDPLGALLLTDPPCSNMTCEYFALIGTLSSTHEGLEFLRSTKIFNWLRTLSEQQGQDQLRKRVLTSSITERLPPFPLNGAPFPLRPHSFPSPATHITSLATKHMRTLLRAGVSNFSVWAIDFLVERLSDQDRQVTHEALSVLDEASDNFECLKSFIEKKPQALKKLGKEGKNMMIRFLSIEAGFDYLEEINFIGPEVELWRASLKSVIPPPHMYGALAKTEKGCAFLRNGRYLDEVWATLTNESVSPLERRAALWAVGHVGESETGLAFLEELNAIGYIANLAVTVDNLALRGTCFYVLGLLSRTERGKQVLSTLGWETPRTRKTNTICMPKDITSRCLLQVKECVYQGSWAVLCANHLVCRYKLSDQRHGIITQICNLGSGLTYKGAAQTLKRLRMKSPEMFFSHSLVANVYRLLETYRFSLAARRFVYGLIDGSAHTPGYWQSIHRYLAGSAAATRAQADGVLTRPTGDPHHQATDDAHSA</sequence>
<dbReference type="SMART" id="SM01303">
    <property type="entry name" value="RasGEF_N_2"/>
    <property type="match status" value="1"/>
</dbReference>
<dbReference type="SUPFAM" id="SSF48371">
    <property type="entry name" value="ARM repeat"/>
    <property type="match status" value="1"/>
</dbReference>
<dbReference type="InterPro" id="IPR028268">
    <property type="entry name" value="Pianissimo_fam"/>
</dbReference>
<dbReference type="InterPro" id="IPR029451">
    <property type="entry name" value="RICTOR_M"/>
</dbReference>
<feature type="domain" description="Rapamycin-insensitive companion of mTOR" evidence="5">
    <location>
        <begin position="762"/>
        <end position="834"/>
    </location>
</feature>